<accession>A0ACB6YWU1</accession>
<reference evidence="1" key="1">
    <citation type="submission" date="2019-10" db="EMBL/GenBank/DDBJ databases">
        <authorList>
            <consortium name="DOE Joint Genome Institute"/>
            <person name="Kuo A."/>
            <person name="Miyauchi S."/>
            <person name="Kiss E."/>
            <person name="Drula E."/>
            <person name="Kohler A."/>
            <person name="Sanchez-Garcia M."/>
            <person name="Andreopoulos B."/>
            <person name="Barry K.W."/>
            <person name="Bonito G."/>
            <person name="Buee M."/>
            <person name="Carver A."/>
            <person name="Chen C."/>
            <person name="Cichocki N."/>
            <person name="Clum A."/>
            <person name="Culley D."/>
            <person name="Crous P.W."/>
            <person name="Fauchery L."/>
            <person name="Girlanda M."/>
            <person name="Hayes R."/>
            <person name="Keri Z."/>
            <person name="Labutti K."/>
            <person name="Lipzen A."/>
            <person name="Lombard V."/>
            <person name="Magnuson J."/>
            <person name="Maillard F."/>
            <person name="Morin E."/>
            <person name="Murat C."/>
            <person name="Nolan M."/>
            <person name="Ohm R."/>
            <person name="Pangilinan J."/>
            <person name="Pereira M."/>
            <person name="Perotto S."/>
            <person name="Peter M."/>
            <person name="Riley R."/>
            <person name="Sitrit Y."/>
            <person name="Stielow B."/>
            <person name="Szollosi G."/>
            <person name="Zifcakova L."/>
            <person name="Stursova M."/>
            <person name="Spatafora J.W."/>
            <person name="Tedersoo L."/>
            <person name="Vaario L.-M."/>
            <person name="Yamada A."/>
            <person name="Yan M."/>
            <person name="Wang P."/>
            <person name="Xu J."/>
            <person name="Bruns T."/>
            <person name="Baldrian P."/>
            <person name="Vilgalys R."/>
            <person name="Henrissat B."/>
            <person name="Grigoriev I.V."/>
            <person name="Hibbett D."/>
            <person name="Nagy L.G."/>
            <person name="Martin F.M."/>
        </authorList>
    </citation>
    <scope>NUCLEOTIDE SEQUENCE</scope>
    <source>
        <strain evidence="1">P2</strain>
    </source>
</reference>
<dbReference type="EMBL" id="MU118917">
    <property type="protein sequence ID" value="KAF9641920.1"/>
    <property type="molecule type" value="Genomic_DNA"/>
</dbReference>
<proteinExistence type="predicted"/>
<evidence type="ECO:0000313" key="1">
    <source>
        <dbReference type="EMBL" id="KAF9641920.1"/>
    </source>
</evidence>
<evidence type="ECO:0000313" key="2">
    <source>
        <dbReference type="Proteomes" id="UP000886501"/>
    </source>
</evidence>
<keyword evidence="2" id="KW-1185">Reference proteome</keyword>
<sequence length="171" mass="19140">MASRKYLESVVAKGRPERVKSYEVSFVGMVLPREELHIKIKCIGARQGNMVVKVETYNDRDVKVPEGTVKVAQPPTAYVFTDQGPVDSTTRRHVFVALYSAHTKLGLILFYFIVSSPLQSKNGQKRKIAIPDSDSNPDSSDLEGYETDPTTRPLPKKKQRRYSTGTSLPPL</sequence>
<protein>
    <submittedName>
        <fullName evidence="1">Uncharacterized protein</fullName>
    </submittedName>
</protein>
<name>A0ACB6YWU1_THEGA</name>
<reference evidence="1" key="2">
    <citation type="journal article" date="2020" name="Nat. Commun.">
        <title>Large-scale genome sequencing of mycorrhizal fungi provides insights into the early evolution of symbiotic traits.</title>
        <authorList>
            <person name="Miyauchi S."/>
            <person name="Kiss E."/>
            <person name="Kuo A."/>
            <person name="Drula E."/>
            <person name="Kohler A."/>
            <person name="Sanchez-Garcia M."/>
            <person name="Morin E."/>
            <person name="Andreopoulos B."/>
            <person name="Barry K.W."/>
            <person name="Bonito G."/>
            <person name="Buee M."/>
            <person name="Carver A."/>
            <person name="Chen C."/>
            <person name="Cichocki N."/>
            <person name="Clum A."/>
            <person name="Culley D."/>
            <person name="Crous P.W."/>
            <person name="Fauchery L."/>
            <person name="Girlanda M."/>
            <person name="Hayes R.D."/>
            <person name="Keri Z."/>
            <person name="LaButti K."/>
            <person name="Lipzen A."/>
            <person name="Lombard V."/>
            <person name="Magnuson J."/>
            <person name="Maillard F."/>
            <person name="Murat C."/>
            <person name="Nolan M."/>
            <person name="Ohm R.A."/>
            <person name="Pangilinan J."/>
            <person name="Pereira M.F."/>
            <person name="Perotto S."/>
            <person name="Peter M."/>
            <person name="Pfister S."/>
            <person name="Riley R."/>
            <person name="Sitrit Y."/>
            <person name="Stielow J.B."/>
            <person name="Szollosi G."/>
            <person name="Zifcakova L."/>
            <person name="Stursova M."/>
            <person name="Spatafora J.W."/>
            <person name="Tedersoo L."/>
            <person name="Vaario L.M."/>
            <person name="Yamada A."/>
            <person name="Yan M."/>
            <person name="Wang P."/>
            <person name="Xu J."/>
            <person name="Bruns T."/>
            <person name="Baldrian P."/>
            <person name="Vilgalys R."/>
            <person name="Dunand C."/>
            <person name="Henrissat B."/>
            <person name="Grigoriev I.V."/>
            <person name="Hibbett D."/>
            <person name="Nagy L.G."/>
            <person name="Martin F.M."/>
        </authorList>
    </citation>
    <scope>NUCLEOTIDE SEQUENCE</scope>
    <source>
        <strain evidence="1">P2</strain>
    </source>
</reference>
<comment type="caution">
    <text evidence="1">The sequence shown here is derived from an EMBL/GenBank/DDBJ whole genome shotgun (WGS) entry which is preliminary data.</text>
</comment>
<dbReference type="Proteomes" id="UP000886501">
    <property type="component" value="Unassembled WGS sequence"/>
</dbReference>
<gene>
    <name evidence="1" type="ORF">BDM02DRAFT_3194263</name>
</gene>
<organism evidence="1 2">
    <name type="scientific">Thelephora ganbajun</name>
    <name type="common">Ganba fungus</name>
    <dbReference type="NCBI Taxonomy" id="370292"/>
    <lineage>
        <taxon>Eukaryota</taxon>
        <taxon>Fungi</taxon>
        <taxon>Dikarya</taxon>
        <taxon>Basidiomycota</taxon>
        <taxon>Agaricomycotina</taxon>
        <taxon>Agaricomycetes</taxon>
        <taxon>Thelephorales</taxon>
        <taxon>Thelephoraceae</taxon>
        <taxon>Thelephora</taxon>
    </lineage>
</organism>